<dbReference type="PANTHER" id="PTHR41368:SF1">
    <property type="entry name" value="PROTEIN YGHO"/>
    <property type="match status" value="1"/>
</dbReference>
<gene>
    <name evidence="1" type="ORF">CFX0092_A3352</name>
</gene>
<keyword evidence="2" id="KW-1185">Reference proteome</keyword>
<evidence type="ECO:0000313" key="1">
    <source>
        <dbReference type="EMBL" id="CUS05230.2"/>
    </source>
</evidence>
<sequence length="371" mass="42588">MHIRKLDTTQKRERALFVDFAFDLYRDAPLWVPPLRGDAMKILDGTKHPFYEHSYADFYVAEQDGRVVGRVAMLENRNYNAYHQSKAAFFGYFETVEDIEVARALLRTAKEWTAAHGLDTIIGPRGVIGIDGSVLVDGFEHRPAIGIPWNYPYYDAFIKDSGFVKDTDYLSGYARGDIVLSPRLYDIAARVKEKRGFWIKTFQSRAEIREWIPRALEIHRQAMSTLHTYYPPTEAETREVIGSLLAIADPSLIKLVMKGDDIAGFILAYHDVSAGLQKAKGRLFPFGWVHILIDRRRTEWVNVNGLGLLPQYRGLGANAMLYTELRDTIAAHGFKHIDTVQANETNFNSTSDHETLGVEWYKRHRHYVYRL</sequence>
<proteinExistence type="predicted"/>
<evidence type="ECO:0000313" key="2">
    <source>
        <dbReference type="Proteomes" id="UP000215027"/>
    </source>
</evidence>
<reference evidence="1" key="1">
    <citation type="submission" date="2016-01" db="EMBL/GenBank/DDBJ databases">
        <authorList>
            <person name="Mcilroy J.S."/>
            <person name="Karst M S."/>
            <person name="Albertsen M."/>
        </authorList>
    </citation>
    <scope>NUCLEOTIDE SEQUENCE</scope>
    <source>
        <strain evidence="1">Cfx-K</strain>
    </source>
</reference>
<organism evidence="1 2">
    <name type="scientific">Candidatus Promineifilum breve</name>
    <dbReference type="NCBI Taxonomy" id="1806508"/>
    <lineage>
        <taxon>Bacteria</taxon>
        <taxon>Bacillati</taxon>
        <taxon>Chloroflexota</taxon>
        <taxon>Ardenticatenia</taxon>
        <taxon>Candidatus Promineifilales</taxon>
        <taxon>Candidatus Promineifilaceae</taxon>
        <taxon>Candidatus Promineifilum</taxon>
    </lineage>
</organism>
<accession>A0A160T8G9</accession>
<dbReference type="RefSeq" id="WP_095044469.1">
    <property type="nucleotide sequence ID" value="NZ_LN890655.1"/>
</dbReference>
<dbReference type="Gene3D" id="3.40.630.30">
    <property type="match status" value="1"/>
</dbReference>
<protein>
    <recommendedName>
        <fullName evidence="3">N-acetyltransferase domain-containing protein</fullName>
    </recommendedName>
</protein>
<dbReference type="OrthoDB" id="9806005at2"/>
<dbReference type="AlphaFoldDB" id="A0A160T8G9"/>
<dbReference type="EMBL" id="LN890655">
    <property type="protein sequence ID" value="CUS05230.2"/>
    <property type="molecule type" value="Genomic_DNA"/>
</dbReference>
<dbReference type="InterPro" id="IPR039968">
    <property type="entry name" value="BcerS-like"/>
</dbReference>
<dbReference type="InterPro" id="IPR016181">
    <property type="entry name" value="Acyl_CoA_acyltransferase"/>
</dbReference>
<dbReference type="SUPFAM" id="SSF55729">
    <property type="entry name" value="Acyl-CoA N-acyltransferases (Nat)"/>
    <property type="match status" value="1"/>
</dbReference>
<dbReference type="KEGG" id="pbf:CFX0092_A3352"/>
<evidence type="ECO:0008006" key="3">
    <source>
        <dbReference type="Google" id="ProtNLM"/>
    </source>
</evidence>
<dbReference type="Proteomes" id="UP000215027">
    <property type="component" value="Chromosome I"/>
</dbReference>
<dbReference type="PANTHER" id="PTHR41368">
    <property type="entry name" value="PROTEIN YGHO"/>
    <property type="match status" value="1"/>
</dbReference>
<name>A0A160T8G9_9CHLR</name>